<dbReference type="Pfam" id="PF01063">
    <property type="entry name" value="Aminotran_4"/>
    <property type="match status" value="1"/>
</dbReference>
<reference evidence="9" key="1">
    <citation type="submission" date="2022-03" db="EMBL/GenBank/DDBJ databases">
        <authorList>
            <person name="Woo C.Y."/>
        </authorList>
    </citation>
    <scope>NUCLEOTIDE SEQUENCE</scope>
    <source>
        <strain evidence="9">CYS-01</strain>
    </source>
</reference>
<evidence type="ECO:0000256" key="4">
    <source>
        <dbReference type="ARBA" id="ARBA00009320"/>
    </source>
</evidence>
<dbReference type="GO" id="GO:0008483">
    <property type="term" value="F:transaminase activity"/>
    <property type="evidence" value="ECO:0007669"/>
    <property type="project" value="UniProtKB-KW"/>
</dbReference>
<evidence type="ECO:0000313" key="9">
    <source>
        <dbReference type="EMBL" id="MCJ0743919.1"/>
    </source>
</evidence>
<dbReference type="InterPro" id="IPR001544">
    <property type="entry name" value="Aminotrans_IV"/>
</dbReference>
<name>A0ABT0A036_9SPHI</name>
<accession>A0ABT0A036</accession>
<evidence type="ECO:0000256" key="6">
    <source>
        <dbReference type="ARBA" id="ARBA00048212"/>
    </source>
</evidence>
<evidence type="ECO:0000256" key="5">
    <source>
        <dbReference type="ARBA" id="ARBA00013053"/>
    </source>
</evidence>
<comment type="catalytic activity">
    <reaction evidence="6">
        <text>L-valine + 2-oxoglutarate = 3-methyl-2-oxobutanoate + L-glutamate</text>
        <dbReference type="Rhea" id="RHEA:24813"/>
        <dbReference type="ChEBI" id="CHEBI:11851"/>
        <dbReference type="ChEBI" id="CHEBI:16810"/>
        <dbReference type="ChEBI" id="CHEBI:29985"/>
        <dbReference type="ChEBI" id="CHEBI:57762"/>
        <dbReference type="EC" id="2.6.1.42"/>
    </reaction>
</comment>
<dbReference type="InterPro" id="IPR043132">
    <property type="entry name" value="BCAT-like_C"/>
</dbReference>
<proteinExistence type="inferred from homology"/>
<dbReference type="Gene3D" id="3.20.10.10">
    <property type="entry name" value="D-amino Acid Aminotransferase, subunit A, domain 2"/>
    <property type="match status" value="1"/>
</dbReference>
<evidence type="ECO:0000256" key="2">
    <source>
        <dbReference type="ARBA" id="ARBA00004931"/>
    </source>
</evidence>
<dbReference type="SUPFAM" id="SSF56752">
    <property type="entry name" value="D-aminoacid aminotransferase-like PLP-dependent enzymes"/>
    <property type="match status" value="1"/>
</dbReference>
<evidence type="ECO:0000313" key="10">
    <source>
        <dbReference type="Proteomes" id="UP001165460"/>
    </source>
</evidence>
<comment type="pathway">
    <text evidence="1">Amino-acid biosynthesis; L-isoleucine biosynthesis; L-isoleucine from 2-oxobutanoate: step 4/4.</text>
</comment>
<dbReference type="InterPro" id="IPR036038">
    <property type="entry name" value="Aminotransferase-like"/>
</dbReference>
<sequence length="282" mass="32224">MENKYIFVNDQFILHTEAKLHVSDLSIQRGYGIFDFLKTIDFHPVFIDDYLDRFYRSAKEMNLEPPYERNELKSLVRQLIEKNNIANSGIKLILTGGFSEDGFTITTKPNFMMVQSPLNIGNESFEKGLKLITNNFQRQVPSVKTIDYLQAIKTWPQVIGHHADDILYHKDGAVRECPRANIFMVKGKEVFTPKTDILRGITRSKVLSLETAHLNITERDFSLEELQTADEVFITVTTKNICPVLQIDGKPVNEGNIGEITRSLSVLLQQLINKDIDSKNGF</sequence>
<evidence type="ECO:0000256" key="1">
    <source>
        <dbReference type="ARBA" id="ARBA00004824"/>
    </source>
</evidence>
<dbReference type="PANTHER" id="PTHR42743:SF11">
    <property type="entry name" value="AMINODEOXYCHORISMATE LYASE"/>
    <property type="match status" value="1"/>
</dbReference>
<comment type="similarity">
    <text evidence="4">Belongs to the class-IV pyridoxal-phosphate-dependent aminotransferase family.</text>
</comment>
<evidence type="ECO:0000256" key="8">
    <source>
        <dbReference type="ARBA" id="ARBA00049229"/>
    </source>
</evidence>
<evidence type="ECO:0000256" key="3">
    <source>
        <dbReference type="ARBA" id="ARBA00005072"/>
    </source>
</evidence>
<dbReference type="EC" id="2.6.1.42" evidence="5"/>
<keyword evidence="9" id="KW-0032">Aminotransferase</keyword>
<dbReference type="PANTHER" id="PTHR42743">
    <property type="entry name" value="AMINO-ACID AMINOTRANSFERASE"/>
    <property type="match status" value="1"/>
</dbReference>
<keyword evidence="10" id="KW-1185">Reference proteome</keyword>
<evidence type="ECO:0000256" key="7">
    <source>
        <dbReference type="ARBA" id="ARBA00048798"/>
    </source>
</evidence>
<dbReference type="Gene3D" id="3.30.470.10">
    <property type="match status" value="1"/>
</dbReference>
<comment type="pathway">
    <text evidence="2">Amino-acid biosynthesis; L-valine biosynthesis; L-valine from pyruvate: step 4/4.</text>
</comment>
<gene>
    <name evidence="9" type="ORF">MMF97_14465</name>
</gene>
<dbReference type="InterPro" id="IPR050571">
    <property type="entry name" value="Class-IV_PLP-Dep_Aminotrnsfr"/>
</dbReference>
<organism evidence="9 10">
    <name type="scientific">Pedobacter montanisoli</name>
    <dbReference type="NCBI Taxonomy" id="2923277"/>
    <lineage>
        <taxon>Bacteria</taxon>
        <taxon>Pseudomonadati</taxon>
        <taxon>Bacteroidota</taxon>
        <taxon>Sphingobacteriia</taxon>
        <taxon>Sphingobacteriales</taxon>
        <taxon>Sphingobacteriaceae</taxon>
        <taxon>Pedobacter</taxon>
    </lineage>
</organism>
<dbReference type="EMBL" id="JALGBH010000002">
    <property type="protein sequence ID" value="MCJ0743919.1"/>
    <property type="molecule type" value="Genomic_DNA"/>
</dbReference>
<comment type="catalytic activity">
    <reaction evidence="7">
        <text>L-isoleucine + 2-oxoglutarate = (S)-3-methyl-2-oxopentanoate + L-glutamate</text>
        <dbReference type="Rhea" id="RHEA:24801"/>
        <dbReference type="ChEBI" id="CHEBI:16810"/>
        <dbReference type="ChEBI" id="CHEBI:29985"/>
        <dbReference type="ChEBI" id="CHEBI:35146"/>
        <dbReference type="ChEBI" id="CHEBI:58045"/>
        <dbReference type="EC" id="2.6.1.42"/>
    </reaction>
</comment>
<protein>
    <recommendedName>
        <fullName evidence="5">branched-chain-amino-acid transaminase</fullName>
        <ecNumber evidence="5">2.6.1.42</ecNumber>
    </recommendedName>
</protein>
<comment type="pathway">
    <text evidence="3">Amino-acid biosynthesis; L-leucine biosynthesis; L-leucine from 3-methyl-2-oxobutanoate: step 4/4.</text>
</comment>
<dbReference type="Proteomes" id="UP001165460">
    <property type="component" value="Unassembled WGS sequence"/>
</dbReference>
<dbReference type="InterPro" id="IPR043131">
    <property type="entry name" value="BCAT-like_N"/>
</dbReference>
<keyword evidence="9" id="KW-0808">Transferase</keyword>
<dbReference type="RefSeq" id="WP_243363267.1">
    <property type="nucleotide sequence ID" value="NZ_JALGBH010000002.1"/>
</dbReference>
<comment type="catalytic activity">
    <reaction evidence="8">
        <text>L-leucine + 2-oxoglutarate = 4-methyl-2-oxopentanoate + L-glutamate</text>
        <dbReference type="Rhea" id="RHEA:18321"/>
        <dbReference type="ChEBI" id="CHEBI:16810"/>
        <dbReference type="ChEBI" id="CHEBI:17865"/>
        <dbReference type="ChEBI" id="CHEBI:29985"/>
        <dbReference type="ChEBI" id="CHEBI:57427"/>
        <dbReference type="EC" id="2.6.1.42"/>
    </reaction>
</comment>
<comment type="caution">
    <text evidence="9">The sequence shown here is derived from an EMBL/GenBank/DDBJ whole genome shotgun (WGS) entry which is preliminary data.</text>
</comment>